<dbReference type="SUPFAM" id="SSF50249">
    <property type="entry name" value="Nucleic acid-binding proteins"/>
    <property type="match status" value="2"/>
</dbReference>
<comment type="caution">
    <text evidence="3">The sequence shown here is derived from an EMBL/GenBank/DDBJ whole genome shotgun (WGS) entry which is preliminary data.</text>
</comment>
<name>A0ABQ5AZ05_9ASTR</name>
<reference evidence="3" key="2">
    <citation type="submission" date="2022-01" db="EMBL/GenBank/DDBJ databases">
        <authorList>
            <person name="Yamashiro T."/>
            <person name="Shiraishi A."/>
            <person name="Satake H."/>
            <person name="Nakayama K."/>
        </authorList>
    </citation>
    <scope>NUCLEOTIDE SEQUENCE</scope>
</reference>
<feature type="region of interest" description="Disordered" evidence="1">
    <location>
        <begin position="287"/>
        <end position="362"/>
    </location>
</feature>
<keyword evidence="4" id="KW-1185">Reference proteome</keyword>
<organism evidence="3 4">
    <name type="scientific">Tanacetum coccineum</name>
    <dbReference type="NCBI Taxonomy" id="301880"/>
    <lineage>
        <taxon>Eukaryota</taxon>
        <taxon>Viridiplantae</taxon>
        <taxon>Streptophyta</taxon>
        <taxon>Embryophyta</taxon>
        <taxon>Tracheophyta</taxon>
        <taxon>Spermatophyta</taxon>
        <taxon>Magnoliopsida</taxon>
        <taxon>eudicotyledons</taxon>
        <taxon>Gunneridae</taxon>
        <taxon>Pentapetalae</taxon>
        <taxon>asterids</taxon>
        <taxon>campanulids</taxon>
        <taxon>Asterales</taxon>
        <taxon>Asteraceae</taxon>
        <taxon>Asteroideae</taxon>
        <taxon>Anthemideae</taxon>
        <taxon>Anthemidinae</taxon>
        <taxon>Tanacetum</taxon>
    </lineage>
</organism>
<proteinExistence type="predicted"/>
<dbReference type="Gene3D" id="2.40.50.140">
    <property type="entry name" value="Nucleic acid-binding proteins"/>
    <property type="match status" value="2"/>
</dbReference>
<accession>A0ABQ5AZ05</accession>
<evidence type="ECO:0000256" key="1">
    <source>
        <dbReference type="SAM" id="MobiDB-lite"/>
    </source>
</evidence>
<dbReference type="EMBL" id="BQNB010012751">
    <property type="protein sequence ID" value="GJT07433.1"/>
    <property type="molecule type" value="Genomic_DNA"/>
</dbReference>
<evidence type="ECO:0000313" key="4">
    <source>
        <dbReference type="Proteomes" id="UP001151760"/>
    </source>
</evidence>
<feature type="domain" description="Replication factor A C-terminal" evidence="2">
    <location>
        <begin position="154"/>
        <end position="266"/>
    </location>
</feature>
<dbReference type="Pfam" id="PF08646">
    <property type="entry name" value="Rep_fac-A_C"/>
    <property type="match status" value="1"/>
</dbReference>
<reference evidence="3" key="1">
    <citation type="journal article" date="2022" name="Int. J. Mol. Sci.">
        <title>Draft Genome of Tanacetum Coccineum: Genomic Comparison of Closely Related Tanacetum-Family Plants.</title>
        <authorList>
            <person name="Yamashiro T."/>
            <person name="Shiraishi A."/>
            <person name="Nakayama K."/>
            <person name="Satake H."/>
        </authorList>
    </citation>
    <scope>NUCLEOTIDE SEQUENCE</scope>
</reference>
<evidence type="ECO:0000313" key="3">
    <source>
        <dbReference type="EMBL" id="GJT07433.1"/>
    </source>
</evidence>
<protein>
    <submittedName>
        <fullName evidence="3">Nucleic acid-binding, OB-fold protein</fullName>
    </submittedName>
</protein>
<sequence>MHNEVLTQTKVQHSGISDFGDPNRRQSVFRKIDIENLNGNIVELTLWDEMARHFEQADLQNMKQPIIIAVSSCHVNKYRDFQLSTTSATYYYLNPKISKAEESRDLCKAKHQDNPPLIICKFPHKDVQQEKMRNRFSLKTIMEQNPNSYKGTRFTIEATILDINTSRDWYYISCHKCNKAAVNQGENYICLDHGLQPGPFFRYKFKGYITDNTATAPLTFFTPAADKITGHSCAELVAKYTPSDPKKIPTEILKTQGTSAIFQARLNNVGNITDLTLDVFLRRTSSAASTTTTQLMQDPATTEKGKDQLIPEQQNKETPPPSHAITTERTKDQEEDNTSHTKSAKRALFQLPPDTPKKQKGD</sequence>
<dbReference type="InterPro" id="IPR013955">
    <property type="entry name" value="Rep_factor-A_C"/>
</dbReference>
<dbReference type="Proteomes" id="UP001151760">
    <property type="component" value="Unassembled WGS sequence"/>
</dbReference>
<dbReference type="PANTHER" id="PTHR47165:SF4">
    <property type="entry name" value="OS03G0429900 PROTEIN"/>
    <property type="match status" value="1"/>
</dbReference>
<evidence type="ECO:0000259" key="2">
    <source>
        <dbReference type="Pfam" id="PF08646"/>
    </source>
</evidence>
<gene>
    <name evidence="3" type="ORF">Tco_0841895</name>
</gene>
<dbReference type="PANTHER" id="PTHR47165">
    <property type="entry name" value="OS03G0429900 PROTEIN"/>
    <property type="match status" value="1"/>
</dbReference>
<dbReference type="InterPro" id="IPR012340">
    <property type="entry name" value="NA-bd_OB-fold"/>
</dbReference>